<organism evidence="1 2">
    <name type="scientific">Alloscardovia omnicolens F0580</name>
    <dbReference type="NCBI Taxonomy" id="1321816"/>
    <lineage>
        <taxon>Bacteria</taxon>
        <taxon>Bacillati</taxon>
        <taxon>Actinomycetota</taxon>
        <taxon>Actinomycetes</taxon>
        <taxon>Bifidobacteriales</taxon>
        <taxon>Bifidobacteriaceae</taxon>
        <taxon>Alloscardovia</taxon>
    </lineage>
</organism>
<reference evidence="1 2" key="1">
    <citation type="submission" date="2013-08" db="EMBL/GenBank/DDBJ databases">
        <authorList>
            <person name="Weinstock G."/>
            <person name="Sodergren E."/>
            <person name="Wylie T."/>
            <person name="Fulton L."/>
            <person name="Fulton R."/>
            <person name="Fronick C."/>
            <person name="O'Laughlin M."/>
            <person name="Godfrey J."/>
            <person name="Miner T."/>
            <person name="Herter B."/>
            <person name="Appelbaum E."/>
            <person name="Cordes M."/>
            <person name="Lek S."/>
            <person name="Wollam A."/>
            <person name="Pepin K.H."/>
            <person name="Palsikar V.B."/>
            <person name="Mitreva M."/>
            <person name="Wilson R.K."/>
        </authorList>
    </citation>
    <scope>NUCLEOTIDE SEQUENCE [LARGE SCALE GENOMIC DNA]</scope>
    <source>
        <strain evidence="1 2">F0580</strain>
    </source>
</reference>
<accession>U1SE60</accession>
<dbReference type="EMBL" id="AWSI01000036">
    <property type="protein sequence ID" value="ERH30228.1"/>
    <property type="molecule type" value="Genomic_DNA"/>
</dbReference>
<name>U1SE60_9BIFI</name>
<sequence length="47" mass="5702">MREVDTRNRYASFEAIFAHQNWHNRCMNRLSRMRASKKSLGVTRFEV</sequence>
<comment type="caution">
    <text evidence="1">The sequence shown here is derived from an EMBL/GenBank/DDBJ whole genome shotgun (WGS) entry which is preliminary data.</text>
</comment>
<dbReference type="AlphaFoldDB" id="U1SE60"/>
<dbReference type="HOGENOM" id="CLU_208242_0_0_11"/>
<protein>
    <submittedName>
        <fullName evidence="1">Uncharacterized protein</fullName>
    </submittedName>
</protein>
<evidence type="ECO:0000313" key="2">
    <source>
        <dbReference type="Proteomes" id="UP000016519"/>
    </source>
</evidence>
<keyword evidence="2" id="KW-1185">Reference proteome</keyword>
<evidence type="ECO:0000313" key="1">
    <source>
        <dbReference type="EMBL" id="ERH30228.1"/>
    </source>
</evidence>
<gene>
    <name evidence="1" type="ORF">HMPREF9244_01308</name>
</gene>
<dbReference type="STRING" id="419015.HMPREF3214_01410"/>
<dbReference type="Proteomes" id="UP000016519">
    <property type="component" value="Unassembled WGS sequence"/>
</dbReference>
<proteinExistence type="predicted"/>